<dbReference type="STRING" id="1801752.A3J61_01650"/>
<evidence type="ECO:0000313" key="1">
    <source>
        <dbReference type="EMBL" id="OGI71601.1"/>
    </source>
</evidence>
<evidence type="ECO:0000313" key="2">
    <source>
        <dbReference type="Proteomes" id="UP000179686"/>
    </source>
</evidence>
<protein>
    <recommendedName>
        <fullName evidence="3">Plasmid stabilization protein</fullName>
    </recommendedName>
</protein>
<evidence type="ECO:0008006" key="3">
    <source>
        <dbReference type="Google" id="ProtNLM"/>
    </source>
</evidence>
<reference evidence="1 2" key="1">
    <citation type="journal article" date="2016" name="Nat. Commun.">
        <title>Thousands of microbial genomes shed light on interconnected biogeochemical processes in an aquifer system.</title>
        <authorList>
            <person name="Anantharaman K."/>
            <person name="Brown C.T."/>
            <person name="Hug L.A."/>
            <person name="Sharon I."/>
            <person name="Castelle C.J."/>
            <person name="Probst A.J."/>
            <person name="Thomas B.C."/>
            <person name="Singh A."/>
            <person name="Wilkins M.J."/>
            <person name="Karaoz U."/>
            <person name="Brodie E.L."/>
            <person name="Williams K.H."/>
            <person name="Hubbard S.S."/>
            <person name="Banfield J.F."/>
        </authorList>
    </citation>
    <scope>NUCLEOTIDE SEQUENCE [LARGE SCALE GENOMIC DNA]</scope>
</reference>
<accession>A0A1F6VPJ3</accession>
<sequence>MSDAITKFITKLSKNERLVILGIIKKITSNNLTGLQIKKLVGSNDIFRVRKGKFRIIYRKTKTDCIVISVDRRSETTYRDY</sequence>
<dbReference type="Proteomes" id="UP000179686">
    <property type="component" value="Unassembled WGS sequence"/>
</dbReference>
<dbReference type="Gene3D" id="3.30.2310.20">
    <property type="entry name" value="RelE-like"/>
    <property type="match status" value="1"/>
</dbReference>
<organism evidence="1 2">
    <name type="scientific">Candidatus Nomurabacteria bacterium RIFCSPHIGHO2_02_FULL_38_15</name>
    <dbReference type="NCBI Taxonomy" id="1801752"/>
    <lineage>
        <taxon>Bacteria</taxon>
        <taxon>Candidatus Nomuraibacteriota</taxon>
    </lineage>
</organism>
<dbReference type="EMBL" id="MFUC01000027">
    <property type="protein sequence ID" value="OGI71601.1"/>
    <property type="molecule type" value="Genomic_DNA"/>
</dbReference>
<name>A0A1F6VPJ3_9BACT</name>
<dbReference type="SUPFAM" id="SSF143011">
    <property type="entry name" value="RelE-like"/>
    <property type="match status" value="1"/>
</dbReference>
<comment type="caution">
    <text evidence="1">The sequence shown here is derived from an EMBL/GenBank/DDBJ whole genome shotgun (WGS) entry which is preliminary data.</text>
</comment>
<dbReference type="AlphaFoldDB" id="A0A1F6VPJ3"/>
<gene>
    <name evidence="1" type="ORF">A3J61_01650</name>
</gene>
<proteinExistence type="predicted"/>
<dbReference type="InterPro" id="IPR035093">
    <property type="entry name" value="RelE/ParE_toxin_dom_sf"/>
</dbReference>